<dbReference type="Proteomes" id="UP000183050">
    <property type="component" value="Chromosome"/>
</dbReference>
<dbReference type="PANTHER" id="PTHR42110">
    <property type="entry name" value="L-ASPARAGINASE, PUTATIVE (AFU_ORTHOLOGUE AFUA_3G11890)-RELATED"/>
    <property type="match status" value="1"/>
</dbReference>
<dbReference type="Pfam" id="PF06089">
    <property type="entry name" value="Asparaginase_II"/>
    <property type="match status" value="1"/>
</dbReference>
<name>A0A1L3ZAB3_RHILE</name>
<dbReference type="PANTHER" id="PTHR42110:SF1">
    <property type="entry name" value="L-ASPARAGINASE, PUTATIVE (AFU_ORTHOLOGUE AFUA_3G11890)-RELATED"/>
    <property type="match status" value="1"/>
</dbReference>
<protein>
    <submittedName>
        <fullName evidence="1">Asparaginase</fullName>
    </submittedName>
</protein>
<sequence>MTNPVTVEVTRGLLVESRHRGAVAVVDGDGKLVFSLGDTEAAVFPRSSCKAMQALPLVESGAADAYGFGDKELALACASHNGEDEHVALAASMLSRAGRDIDTLECGAHWSMSQKILIQQARTLDAPTALHNNCSGKHAGFICACCHQDLDPTGYVGTQHPLQVEIRAAMESLTGAVIGADSCGTDGCSIPTYAVPLRSLAHGFAKMATGIGLEPLRAKASRRVIEACMAEPFYVAGSGRACTKLMQIAPGRIFVKTGAEGVFCAAIPEKGIAIALKCEDGMTRAAEAMVAATLARFFETESEIHAALMAYAATPMRNWNGIHVGDIRVTSALAGVNANLHI</sequence>
<dbReference type="InterPro" id="IPR010349">
    <property type="entry name" value="Asparaginase_II"/>
</dbReference>
<dbReference type="RefSeq" id="WP_072639102.1">
    <property type="nucleotide sequence ID" value="NZ_CP018228.1"/>
</dbReference>
<organism evidence="1 2">
    <name type="scientific">Rhizobium leguminosarum</name>
    <dbReference type="NCBI Taxonomy" id="384"/>
    <lineage>
        <taxon>Bacteria</taxon>
        <taxon>Pseudomonadati</taxon>
        <taxon>Pseudomonadota</taxon>
        <taxon>Alphaproteobacteria</taxon>
        <taxon>Hyphomicrobiales</taxon>
        <taxon>Rhizobiaceae</taxon>
        <taxon>Rhizobium/Agrobacterium group</taxon>
        <taxon>Rhizobium</taxon>
    </lineage>
</organism>
<dbReference type="AlphaFoldDB" id="A0A1L3ZAB3"/>
<gene>
    <name evidence="1" type="ORF">BMW22_14285</name>
</gene>
<dbReference type="EMBL" id="CP018228">
    <property type="protein sequence ID" value="API52626.1"/>
    <property type="molecule type" value="Genomic_DNA"/>
</dbReference>
<evidence type="ECO:0000313" key="1">
    <source>
        <dbReference type="EMBL" id="API52626.1"/>
    </source>
</evidence>
<evidence type="ECO:0000313" key="2">
    <source>
        <dbReference type="Proteomes" id="UP000183050"/>
    </source>
</evidence>
<proteinExistence type="predicted"/>
<accession>A0A1L3ZAB3</accession>
<reference evidence="1 2" key="1">
    <citation type="submission" date="2016-11" db="EMBL/GenBank/DDBJ databases">
        <title>Rhizobium leguminosarum bv. viciae strain Vaf12 isolated from Vavilovia formosa root nodules from Russia, Dagestan.</title>
        <authorList>
            <person name="Kimeklis A."/>
        </authorList>
    </citation>
    <scope>NUCLEOTIDE SEQUENCE [LARGE SCALE GENOMIC DNA]</scope>
    <source>
        <strain evidence="1 2">Vaf-108</strain>
    </source>
</reference>